<gene>
    <name evidence="1" type="ORF">MG293_003600</name>
</gene>
<accession>A0AAD4YDK2</accession>
<dbReference type="EMBL" id="JAKZEL010000002">
    <property type="protein sequence ID" value="KAI4547045.1"/>
    <property type="molecule type" value="Genomic_DNA"/>
</dbReference>
<organism evidence="1 2">
    <name type="scientific">Ovis ammon polii</name>
    <dbReference type="NCBI Taxonomy" id="230172"/>
    <lineage>
        <taxon>Eukaryota</taxon>
        <taxon>Metazoa</taxon>
        <taxon>Chordata</taxon>
        <taxon>Craniata</taxon>
        <taxon>Vertebrata</taxon>
        <taxon>Euteleostomi</taxon>
        <taxon>Mammalia</taxon>
        <taxon>Eutheria</taxon>
        <taxon>Laurasiatheria</taxon>
        <taxon>Artiodactyla</taxon>
        <taxon>Ruminantia</taxon>
        <taxon>Pecora</taxon>
        <taxon>Bovidae</taxon>
        <taxon>Caprinae</taxon>
        <taxon>Ovis</taxon>
    </lineage>
</organism>
<keyword evidence="2" id="KW-1185">Reference proteome</keyword>
<evidence type="ECO:0000313" key="2">
    <source>
        <dbReference type="Proteomes" id="UP001214576"/>
    </source>
</evidence>
<proteinExistence type="predicted"/>
<reference evidence="1" key="1">
    <citation type="submission" date="2022-03" db="EMBL/GenBank/DDBJ databases">
        <title>Genomic analyses of argali, domestic sheep and their hybrids provide insights into chromosomal evolution, heterosis and genetic basis of agronomic traits.</title>
        <authorList>
            <person name="Li M."/>
        </authorList>
    </citation>
    <scope>NUCLEOTIDE SEQUENCE</scope>
    <source>
        <strain evidence="1">CAU-MHL-2022a</strain>
        <tissue evidence="1">Skin</tissue>
    </source>
</reference>
<sequence>MTGLEHSDGEFATMSDFRPTESLFFTILMSVDIALVTEYLSFYFDNTSVVNVQATLFLPPGVFTWIHTFSVSPTHIQYIDARKTSTLLTATRNFICAFILAKRFAIYWNSKDEMKSKIVSSLTMVMLLMESGNLIDLMPFCCRFTVGKQVDEERWMRFPRVYYSSAEQL</sequence>
<evidence type="ECO:0000313" key="1">
    <source>
        <dbReference type="EMBL" id="KAI4547045.1"/>
    </source>
</evidence>
<comment type="caution">
    <text evidence="1">The sequence shown here is derived from an EMBL/GenBank/DDBJ whole genome shotgun (WGS) entry which is preliminary data.</text>
</comment>
<name>A0AAD4YDK2_OVIAM</name>
<protein>
    <submittedName>
        <fullName evidence="1">Uncharacterized protein</fullName>
    </submittedName>
</protein>
<dbReference type="AlphaFoldDB" id="A0AAD4YDK2"/>
<dbReference type="Proteomes" id="UP001214576">
    <property type="component" value="Unassembled WGS sequence"/>
</dbReference>